<sequence length="214" mass="23571">MCRSIGKSRRFQYLIPQRAVSIGTRHAQLISGVHQRAWHGQNAFHETGLRVKPWLLQGHAPAVIRCDLSPSPLTIGQTSLPASGAGGNARRLTSQTASSGPCMRFLCPTRDGGRDVREGCPVGDGLLGACTSNDRQFFLCRRGPRVLYKARSLLLVRALFDQRRFVACSLSLLCPLLSFTKVLIIFHHSFDTRVILLNTVVLSLLLGSTPFHLL</sequence>
<keyword evidence="1" id="KW-0812">Transmembrane</keyword>
<keyword evidence="3" id="KW-1185">Reference proteome</keyword>
<name>A0A6A6ZSZ9_9PLEO</name>
<keyword evidence="1" id="KW-0472">Membrane</keyword>
<reference evidence="2" key="1">
    <citation type="journal article" date="2020" name="Stud. Mycol.">
        <title>101 Dothideomycetes genomes: a test case for predicting lifestyles and emergence of pathogens.</title>
        <authorList>
            <person name="Haridas S."/>
            <person name="Albert R."/>
            <person name="Binder M."/>
            <person name="Bloem J."/>
            <person name="Labutti K."/>
            <person name="Salamov A."/>
            <person name="Andreopoulos B."/>
            <person name="Baker S."/>
            <person name="Barry K."/>
            <person name="Bills G."/>
            <person name="Bluhm B."/>
            <person name="Cannon C."/>
            <person name="Castanera R."/>
            <person name="Culley D."/>
            <person name="Daum C."/>
            <person name="Ezra D."/>
            <person name="Gonzalez J."/>
            <person name="Henrissat B."/>
            <person name="Kuo A."/>
            <person name="Liang C."/>
            <person name="Lipzen A."/>
            <person name="Lutzoni F."/>
            <person name="Magnuson J."/>
            <person name="Mondo S."/>
            <person name="Nolan M."/>
            <person name="Ohm R."/>
            <person name="Pangilinan J."/>
            <person name="Park H.-J."/>
            <person name="Ramirez L."/>
            <person name="Alfaro M."/>
            <person name="Sun H."/>
            <person name="Tritt A."/>
            <person name="Yoshinaga Y."/>
            <person name="Zwiers L.-H."/>
            <person name="Turgeon B."/>
            <person name="Goodwin S."/>
            <person name="Spatafora J."/>
            <person name="Crous P."/>
            <person name="Grigoriev I."/>
        </authorList>
    </citation>
    <scope>NUCLEOTIDE SEQUENCE</scope>
    <source>
        <strain evidence="2">CBS 113818</strain>
    </source>
</reference>
<dbReference type="AlphaFoldDB" id="A0A6A6ZSZ9"/>
<keyword evidence="1" id="KW-1133">Transmembrane helix</keyword>
<evidence type="ECO:0000256" key="1">
    <source>
        <dbReference type="SAM" id="Phobius"/>
    </source>
</evidence>
<dbReference type="Proteomes" id="UP000799424">
    <property type="component" value="Unassembled WGS sequence"/>
</dbReference>
<evidence type="ECO:0000313" key="2">
    <source>
        <dbReference type="EMBL" id="KAF2824202.1"/>
    </source>
</evidence>
<protein>
    <submittedName>
        <fullName evidence="2">Uncharacterized protein</fullName>
    </submittedName>
</protein>
<evidence type="ECO:0000313" key="3">
    <source>
        <dbReference type="Proteomes" id="UP000799424"/>
    </source>
</evidence>
<accession>A0A6A6ZSZ9</accession>
<organism evidence="2 3">
    <name type="scientific">Ophiobolus disseminans</name>
    <dbReference type="NCBI Taxonomy" id="1469910"/>
    <lineage>
        <taxon>Eukaryota</taxon>
        <taxon>Fungi</taxon>
        <taxon>Dikarya</taxon>
        <taxon>Ascomycota</taxon>
        <taxon>Pezizomycotina</taxon>
        <taxon>Dothideomycetes</taxon>
        <taxon>Pleosporomycetidae</taxon>
        <taxon>Pleosporales</taxon>
        <taxon>Pleosporineae</taxon>
        <taxon>Phaeosphaeriaceae</taxon>
        <taxon>Ophiobolus</taxon>
    </lineage>
</organism>
<gene>
    <name evidence="2" type="ORF">CC86DRAFT_51809</name>
</gene>
<proteinExistence type="predicted"/>
<dbReference type="EMBL" id="MU006230">
    <property type="protein sequence ID" value="KAF2824202.1"/>
    <property type="molecule type" value="Genomic_DNA"/>
</dbReference>
<feature type="transmembrane region" description="Helical" evidence="1">
    <location>
        <begin position="165"/>
        <end position="188"/>
    </location>
</feature>